<dbReference type="InterPro" id="IPR046094">
    <property type="entry name" value="DUF6112"/>
</dbReference>
<accession>A0ABX6K0F9</accession>
<evidence type="ECO:0000256" key="1">
    <source>
        <dbReference type="SAM" id="Phobius"/>
    </source>
</evidence>
<evidence type="ECO:0000313" key="2">
    <source>
        <dbReference type="EMBL" id="QIM18694.1"/>
    </source>
</evidence>
<sequence>MNVFPDFGSITGLHSLREVVGAALMFVLVVSVLMLVISAVAWGIGTWSGSPQVSTKGRVGVLVSLGGALMAGAAMTIVNVLINYGNTLS</sequence>
<evidence type="ECO:0000313" key="3">
    <source>
        <dbReference type="Proteomes" id="UP000503441"/>
    </source>
</evidence>
<dbReference type="RefSeq" id="WP_166330535.1">
    <property type="nucleotide sequence ID" value="NZ_CP049933.1"/>
</dbReference>
<dbReference type="EMBL" id="CP049933">
    <property type="protein sequence ID" value="QIM18694.1"/>
    <property type="molecule type" value="Genomic_DNA"/>
</dbReference>
<gene>
    <name evidence="2" type="ORF">G7066_08865</name>
</gene>
<keyword evidence="1" id="KW-0812">Transmembrane</keyword>
<keyword evidence="3" id="KW-1185">Reference proteome</keyword>
<name>A0ABX6K0F9_9MICO</name>
<keyword evidence="1" id="KW-1133">Transmembrane helix</keyword>
<reference evidence="2 3" key="1">
    <citation type="submission" date="2020-03" db="EMBL/GenBank/DDBJ databases">
        <title>Leucobacter sp. nov., isolated from beetles.</title>
        <authorList>
            <person name="Hyun D.-W."/>
            <person name="Bae J.-W."/>
        </authorList>
    </citation>
    <scope>NUCLEOTIDE SEQUENCE [LARGE SCALE GENOMIC DNA]</scope>
    <source>
        <strain evidence="2 3">HDW9A</strain>
    </source>
</reference>
<organism evidence="2 3">
    <name type="scientific">Leucobacter coleopterorum</name>
    <dbReference type="NCBI Taxonomy" id="2714933"/>
    <lineage>
        <taxon>Bacteria</taxon>
        <taxon>Bacillati</taxon>
        <taxon>Actinomycetota</taxon>
        <taxon>Actinomycetes</taxon>
        <taxon>Micrococcales</taxon>
        <taxon>Microbacteriaceae</taxon>
        <taxon>Leucobacter</taxon>
    </lineage>
</organism>
<dbReference type="Proteomes" id="UP000503441">
    <property type="component" value="Chromosome"/>
</dbReference>
<evidence type="ECO:0008006" key="4">
    <source>
        <dbReference type="Google" id="ProtNLM"/>
    </source>
</evidence>
<dbReference type="Pfam" id="PF19607">
    <property type="entry name" value="DUF6112"/>
    <property type="match status" value="1"/>
</dbReference>
<feature type="transmembrane region" description="Helical" evidence="1">
    <location>
        <begin position="20"/>
        <end position="47"/>
    </location>
</feature>
<keyword evidence="1" id="KW-0472">Membrane</keyword>
<feature type="transmembrane region" description="Helical" evidence="1">
    <location>
        <begin position="59"/>
        <end position="82"/>
    </location>
</feature>
<proteinExistence type="predicted"/>
<protein>
    <recommendedName>
        <fullName evidence="4">Integral membrane protein</fullName>
    </recommendedName>
</protein>